<dbReference type="Pfam" id="PF07727">
    <property type="entry name" value="RVT_2"/>
    <property type="match status" value="1"/>
</dbReference>
<evidence type="ECO:0000256" key="2">
    <source>
        <dbReference type="SAM" id="MobiDB-lite"/>
    </source>
</evidence>
<dbReference type="Pfam" id="PF22936">
    <property type="entry name" value="Pol_BBD"/>
    <property type="match status" value="1"/>
</dbReference>
<dbReference type="OrthoDB" id="3799035at2759"/>
<dbReference type="CDD" id="cd09272">
    <property type="entry name" value="RNase_HI_RT_Ty1"/>
    <property type="match status" value="1"/>
</dbReference>
<dbReference type="Gene3D" id="3.30.420.10">
    <property type="entry name" value="Ribonuclease H-like superfamily/Ribonuclease H"/>
    <property type="match status" value="1"/>
</dbReference>
<dbReference type="InterPro" id="IPR036397">
    <property type="entry name" value="RNaseH_sf"/>
</dbReference>
<evidence type="ECO:0000256" key="1">
    <source>
        <dbReference type="PROSITE-ProRule" id="PRU00047"/>
    </source>
</evidence>
<feature type="region of interest" description="Disordered" evidence="2">
    <location>
        <begin position="779"/>
        <end position="901"/>
    </location>
</feature>
<gene>
    <name evidence="6" type="ORF">PENFLA_c012G03144</name>
    <name evidence="5" type="ORF">PENFLA_c015G03163</name>
    <name evidence="4" type="ORF">PENFLA_c017G00546</name>
</gene>
<organism evidence="5 7">
    <name type="scientific">Penicillium flavigenum</name>
    <dbReference type="NCBI Taxonomy" id="254877"/>
    <lineage>
        <taxon>Eukaryota</taxon>
        <taxon>Fungi</taxon>
        <taxon>Dikarya</taxon>
        <taxon>Ascomycota</taxon>
        <taxon>Pezizomycotina</taxon>
        <taxon>Eurotiomycetes</taxon>
        <taxon>Eurotiomycetidae</taxon>
        <taxon>Eurotiales</taxon>
        <taxon>Aspergillaceae</taxon>
        <taxon>Penicillium</taxon>
    </lineage>
</organism>
<dbReference type="InterPro" id="IPR054722">
    <property type="entry name" value="PolX-like_BBD"/>
</dbReference>
<keyword evidence="1" id="KW-0479">Metal-binding</keyword>
<dbReference type="GO" id="GO:0008270">
    <property type="term" value="F:zinc ion binding"/>
    <property type="evidence" value="ECO:0007669"/>
    <property type="project" value="UniProtKB-KW"/>
</dbReference>
<dbReference type="EMBL" id="MLQL01000017">
    <property type="protein sequence ID" value="OQE20280.1"/>
    <property type="molecule type" value="Genomic_DNA"/>
</dbReference>
<dbReference type="GO" id="GO:0003676">
    <property type="term" value="F:nucleic acid binding"/>
    <property type="evidence" value="ECO:0007669"/>
    <property type="project" value="InterPro"/>
</dbReference>
<dbReference type="STRING" id="254877.A0A1V6T448"/>
<dbReference type="PANTHER" id="PTHR11439:SF483">
    <property type="entry name" value="PEPTIDE SYNTHASE GLIP-LIKE, PUTATIVE (AFU_ORTHOLOGUE AFUA_3G12920)-RELATED"/>
    <property type="match status" value="1"/>
</dbReference>
<feature type="domain" description="CCHC-type" evidence="3">
    <location>
        <begin position="115"/>
        <end position="128"/>
    </location>
</feature>
<dbReference type="InterPro" id="IPR001878">
    <property type="entry name" value="Znf_CCHC"/>
</dbReference>
<dbReference type="Pfam" id="PF25597">
    <property type="entry name" value="SH3_retrovirus"/>
    <property type="match status" value="1"/>
</dbReference>
<dbReference type="PROSITE" id="PS50158">
    <property type="entry name" value="ZF_CCHC"/>
    <property type="match status" value="1"/>
</dbReference>
<evidence type="ECO:0000259" key="3">
    <source>
        <dbReference type="PROSITE" id="PS50158"/>
    </source>
</evidence>
<sequence>MVTQLQEITELRSSIEIRNNEMKKIKDPAKEITINDFFQYYTDMQDKIKEFGIDRGGIGASAVKPPKTQASRQTTPASDRKKEKLMNAPPPGKYARKHVKEWRNHKTQRTANRACSFCGMQGHNAKDCYHLKVHDGKTEFNENKSQQFASKPSEKTRQANFDTVASSATTATSSDNREYDFSGMAIAESEADLEEQAVSQQAVSQQIAYQQEDLDEEIGIAASAVTMPTRQLRAGIDWVLDSGSSWHICSNRDLFISYRAYKPGEGPGWDSSAGLTVKADGVGDIILPIRMPDGSRYELQVHCLYKPGNRFNLLSFLAIRKQKGISWTPDDMIIRDKNKDAIGYTFVGMNVPFIELANEPNPVLYNQPSIQPAEAVSYALISAELAHRRLGHAGSYKGRINKDKLGEDVSMECYDCEPCHKAKSKKIVSREKQARATKVGQLVHVDLHPYKPKGLSKKGKYDREHAMIITDDASRFRTTICIAKKGYYPTEWRFDNGTEFSHFKKWAEEKSLLVSLSAAYAHEQNGVAEFSGHYVMQIARTMHIDGGAPKELWTEACYATTYIINRLTRPGEDAPIVAWRKAMNLRGEDAANLSFLRVWYSKAYVHQAKETRVQSMKMDPRAWIGFLVGYEGDNGHCFRIYDPKTKKVTVHRDVVFWEPRAPKTYDGVGDFIGETVEMPKTEFSIGKALFKTARQAAKDLGSTDLSIQLIRNGTERDQSQSFNDATRNVQHVSSGDEHLVVTEGDSIGTDDAELYYNTEDAYETETVNTLEDRVHALRKRRETPDRQMISPPQSTQSVPYQVQPVSYPGLPEIPMQQPVTPSPTPSPLAAKSAQQQQIQLARQAVEQAAPRTNPARLNPPEILQPTLPPTNRPMSNPPSTTAPPSPRRSARSNKGQSPERYADIKWKNVGFAISSTEAGPEEGSVSTGAEGNLKAWRVKIPRTYTEAINSQFKGKWHEAMEVQLGKLRDAKAYEIVPKPPAGSTILPGKWVYDLKIDKDNTVREFRARWVICGNRQRPGYDFDENYAPVARGETMRLFLSIAAVNSMIVEQVDYTTAYLNAMVDNRVIFMRQPTGFEISKEDNVCLMLQALDLGKPARFLGSSLSRTDNGAIFLNQFAYTEEVIVKAGLQDASQVYLPMRTDYKSPDITRDPKDKDAYDEPTVSKVEATTFLEDIGKIGWLADKSRPDIALAVNKLQRRAAAPRQQDIDALKQLIRYLKGSMKLGILLGKNTHEGLIGYVDASYQDCEDGKSTEAFIFFYAGAPVSWSSRKEEIVARSSTSAEYIAFDAAIREAMWLYKIMTQIGIYQDLPITLFTDSDNAFTIITKDNYSKATKWINARYHFVRHAVRQGIVSLQLIPSIDNVADALTKPLGRELFEKMRDRIMHKQD</sequence>
<comment type="caution">
    <text evidence="5">The sequence shown here is derived from an EMBL/GenBank/DDBJ whole genome shotgun (WGS) entry which is preliminary data.</text>
</comment>
<dbReference type="EMBL" id="MLQL01000012">
    <property type="protein sequence ID" value="OQE22810.1"/>
    <property type="molecule type" value="Genomic_DNA"/>
</dbReference>
<dbReference type="InterPro" id="IPR013103">
    <property type="entry name" value="RVT_2"/>
</dbReference>
<dbReference type="EMBL" id="MLQL01000015">
    <property type="protein sequence ID" value="OQE20921.1"/>
    <property type="molecule type" value="Genomic_DNA"/>
</dbReference>
<feature type="compositionally biased region" description="Polar residues" evidence="2">
    <location>
        <begin position="68"/>
        <end position="77"/>
    </location>
</feature>
<feature type="compositionally biased region" description="Low complexity" evidence="2">
    <location>
        <begin position="827"/>
        <end position="847"/>
    </location>
</feature>
<evidence type="ECO:0000313" key="4">
    <source>
        <dbReference type="EMBL" id="OQE20280.1"/>
    </source>
</evidence>
<evidence type="ECO:0000313" key="6">
    <source>
        <dbReference type="EMBL" id="OQE22810.1"/>
    </source>
</evidence>
<dbReference type="InterPro" id="IPR012337">
    <property type="entry name" value="RNaseH-like_sf"/>
</dbReference>
<feature type="compositionally biased region" description="Polar residues" evidence="2">
    <location>
        <begin position="790"/>
        <end position="804"/>
    </location>
</feature>
<evidence type="ECO:0000313" key="7">
    <source>
        <dbReference type="Proteomes" id="UP000191342"/>
    </source>
</evidence>
<proteinExistence type="predicted"/>
<protein>
    <recommendedName>
        <fullName evidence="3">CCHC-type domain-containing protein</fullName>
    </recommendedName>
</protein>
<reference evidence="7" key="2">
    <citation type="journal article" date="2017" name="Nat. Microbiol.">
        <title>Global analysis of biosynthetic gene clusters reveals vast potential of secondary metabolite production in Penicillium species.</title>
        <authorList>
            <person name="Nielsen J.C."/>
            <person name="Grijseels S."/>
            <person name="Prigent S."/>
            <person name="Ji B."/>
            <person name="Dainat J."/>
            <person name="Nielsen K.F."/>
            <person name="Frisvad J.C."/>
            <person name="Workman M."/>
            <person name="Nielsen J."/>
        </authorList>
    </citation>
    <scope>NUCLEOTIDE SEQUENCE [LARGE SCALE GENOMIC DNA]</scope>
    <source>
        <strain evidence="7">IBT 14082</strain>
    </source>
</reference>
<name>A0A1V6T448_9EURO</name>
<dbReference type="InterPro" id="IPR057670">
    <property type="entry name" value="SH3_retrovirus"/>
</dbReference>
<feature type="region of interest" description="Disordered" evidence="2">
    <location>
        <begin position="59"/>
        <end position="94"/>
    </location>
</feature>
<keyword evidence="1" id="KW-0863">Zinc-finger</keyword>
<keyword evidence="1" id="KW-0862">Zinc</keyword>
<keyword evidence="7" id="KW-1185">Reference proteome</keyword>
<accession>A0A1V6T448</accession>
<reference evidence="5" key="1">
    <citation type="submission" date="2016-10" db="EMBL/GenBank/DDBJ databases">
        <title>Uncovering the secondary metabolism of Penicillium species provides insights into the evolution of 6-MSA pathways.</title>
        <authorList>
            <person name="Nielsen J.C."/>
            <person name="Nielsen J."/>
        </authorList>
    </citation>
    <scope>NUCLEOTIDE SEQUENCE [LARGE SCALE GENOMIC DNA]</scope>
    <source>
        <strain evidence="5">IBT 14082</strain>
    </source>
</reference>
<evidence type="ECO:0000313" key="5">
    <source>
        <dbReference type="EMBL" id="OQE20921.1"/>
    </source>
</evidence>
<dbReference type="SUPFAM" id="SSF53098">
    <property type="entry name" value="Ribonuclease H-like"/>
    <property type="match status" value="1"/>
</dbReference>
<dbReference type="Proteomes" id="UP000191342">
    <property type="component" value="Unassembled WGS sequence"/>
</dbReference>
<dbReference type="PANTHER" id="PTHR11439">
    <property type="entry name" value="GAG-POL-RELATED RETROTRANSPOSON"/>
    <property type="match status" value="1"/>
</dbReference>